<protein>
    <recommendedName>
        <fullName evidence="2">Putative Flp pilus-assembly TadG-like N-terminal domain-containing protein</fullName>
    </recommendedName>
</protein>
<keyword evidence="1" id="KW-1133">Transmembrane helix</keyword>
<keyword evidence="1" id="KW-0812">Transmembrane</keyword>
<dbReference type="Proteomes" id="UP001157034">
    <property type="component" value="Unassembled WGS sequence"/>
</dbReference>
<evidence type="ECO:0000313" key="4">
    <source>
        <dbReference type="Proteomes" id="UP001157034"/>
    </source>
</evidence>
<organism evidence="3 4">
    <name type="scientific">Pseudolysinimonas kribbensis</name>
    <dbReference type="NCBI Taxonomy" id="433641"/>
    <lineage>
        <taxon>Bacteria</taxon>
        <taxon>Bacillati</taxon>
        <taxon>Actinomycetota</taxon>
        <taxon>Actinomycetes</taxon>
        <taxon>Micrococcales</taxon>
        <taxon>Microbacteriaceae</taxon>
        <taxon>Pseudolysinimonas</taxon>
    </lineage>
</organism>
<reference evidence="4" key="1">
    <citation type="journal article" date="2019" name="Int. J. Syst. Evol. Microbiol.">
        <title>The Global Catalogue of Microorganisms (GCM) 10K type strain sequencing project: providing services to taxonomists for standard genome sequencing and annotation.</title>
        <authorList>
            <consortium name="The Broad Institute Genomics Platform"/>
            <consortium name="The Broad Institute Genome Sequencing Center for Infectious Disease"/>
            <person name="Wu L."/>
            <person name="Ma J."/>
        </authorList>
    </citation>
    <scope>NUCLEOTIDE SEQUENCE [LARGE SCALE GENOMIC DNA]</scope>
    <source>
        <strain evidence="4">NBRC 108894</strain>
    </source>
</reference>
<gene>
    <name evidence="3" type="ORF">GCM10025881_06110</name>
</gene>
<name>A0ABQ6K1I4_9MICO</name>
<feature type="transmembrane region" description="Helical" evidence="1">
    <location>
        <begin position="21"/>
        <end position="44"/>
    </location>
</feature>
<proteinExistence type="predicted"/>
<keyword evidence="1" id="KW-0472">Membrane</keyword>
<sequence>MRRHALATRRAHHDDGSTLPLILVFGLVALVFVLVVAAATGLYLDRKRLYTLADGAALVGAESFRLDEVHRIAGGFRPDLTPDQVRASVAAYLAAEPSDEFRDLRLERATTPDGRSAVVTLSATWQPPVPIPFVPDGIRIRTTATARAVLR</sequence>
<dbReference type="RefSeq" id="WP_284252734.1">
    <property type="nucleotide sequence ID" value="NZ_BAAAQO010000003.1"/>
</dbReference>
<evidence type="ECO:0000313" key="3">
    <source>
        <dbReference type="EMBL" id="GMA93787.1"/>
    </source>
</evidence>
<evidence type="ECO:0000259" key="2">
    <source>
        <dbReference type="Pfam" id="PF13400"/>
    </source>
</evidence>
<accession>A0ABQ6K1I4</accession>
<evidence type="ECO:0000256" key="1">
    <source>
        <dbReference type="SAM" id="Phobius"/>
    </source>
</evidence>
<dbReference type="EMBL" id="BSVB01000001">
    <property type="protein sequence ID" value="GMA93787.1"/>
    <property type="molecule type" value="Genomic_DNA"/>
</dbReference>
<feature type="domain" description="Putative Flp pilus-assembly TadG-like N-terminal" evidence="2">
    <location>
        <begin position="16"/>
        <end position="61"/>
    </location>
</feature>
<dbReference type="Pfam" id="PF13400">
    <property type="entry name" value="Tad"/>
    <property type="match status" value="1"/>
</dbReference>
<dbReference type="InterPro" id="IPR028087">
    <property type="entry name" value="Tad_N"/>
</dbReference>
<keyword evidence="4" id="KW-1185">Reference proteome</keyword>
<comment type="caution">
    <text evidence="3">The sequence shown here is derived from an EMBL/GenBank/DDBJ whole genome shotgun (WGS) entry which is preliminary data.</text>
</comment>